<evidence type="ECO:0000259" key="2">
    <source>
        <dbReference type="Pfam" id="PF14467"/>
    </source>
</evidence>
<dbReference type="EMBL" id="JACNFK010000022">
    <property type="protein sequence ID" value="MBC8519358.1"/>
    <property type="molecule type" value="Genomic_DNA"/>
</dbReference>
<sequence>MRLRFTLLALIFGLLASLQANAEQSVSFGDYTVHYNAFRSDSIPAEVAHRHGIVRSSHRAVINITVMKKQEDSSAIPVSARVWGSTTNLNNQLSTLHFFPVSEKDTVYYLDQFRIDNNETLKFKIHVDPSQFRTGVSNVGHENGGTVKTIEFSQTFYTG</sequence>
<dbReference type="Pfam" id="PF14467">
    <property type="entry name" value="DUF4426"/>
    <property type="match status" value="1"/>
</dbReference>
<keyword evidence="1" id="KW-0732">Signal</keyword>
<name>A0A8J6P765_9GAMM</name>
<gene>
    <name evidence="3" type="ORF">H8D24_02990</name>
</gene>
<dbReference type="Proteomes" id="UP000654401">
    <property type="component" value="Unassembled WGS sequence"/>
</dbReference>
<reference evidence="3 4" key="1">
    <citation type="submission" date="2020-08" db="EMBL/GenBank/DDBJ databases">
        <title>Bridging the membrane lipid divide: bacteria of the FCB group superphylum have the potential to synthesize archaeal ether lipids.</title>
        <authorList>
            <person name="Villanueva L."/>
            <person name="Von Meijenfeldt F.A.B."/>
            <person name="Westbye A.B."/>
            <person name="Yadav S."/>
            <person name="Hopmans E.C."/>
            <person name="Dutilh B.E."/>
            <person name="Sinninghe Damste J.S."/>
        </authorList>
    </citation>
    <scope>NUCLEOTIDE SEQUENCE [LARGE SCALE GENOMIC DNA]</scope>
    <source>
        <strain evidence="3">NIOZ-UU100</strain>
    </source>
</reference>
<evidence type="ECO:0000256" key="1">
    <source>
        <dbReference type="SAM" id="SignalP"/>
    </source>
</evidence>
<evidence type="ECO:0000313" key="4">
    <source>
        <dbReference type="Proteomes" id="UP000654401"/>
    </source>
</evidence>
<feature type="domain" description="DUF4426" evidence="2">
    <location>
        <begin position="27"/>
        <end position="131"/>
    </location>
</feature>
<organism evidence="3 4">
    <name type="scientific">Candidatus Thiopontia autotrophica</name>
    <dbReference type="NCBI Taxonomy" id="2841688"/>
    <lineage>
        <taxon>Bacteria</taxon>
        <taxon>Pseudomonadati</taxon>
        <taxon>Pseudomonadota</taxon>
        <taxon>Gammaproteobacteria</taxon>
        <taxon>Candidatus Thiopontia</taxon>
    </lineage>
</organism>
<feature type="signal peptide" evidence="1">
    <location>
        <begin position="1"/>
        <end position="22"/>
    </location>
</feature>
<comment type="caution">
    <text evidence="3">The sequence shown here is derived from an EMBL/GenBank/DDBJ whole genome shotgun (WGS) entry which is preliminary data.</text>
</comment>
<proteinExistence type="predicted"/>
<dbReference type="Gene3D" id="2.60.40.3340">
    <property type="entry name" value="Domain of unknown function DUF4426"/>
    <property type="match status" value="1"/>
</dbReference>
<protein>
    <submittedName>
        <fullName evidence="3">DUF4426 domain-containing protein</fullName>
    </submittedName>
</protein>
<accession>A0A8J6P765</accession>
<evidence type="ECO:0000313" key="3">
    <source>
        <dbReference type="EMBL" id="MBC8519358.1"/>
    </source>
</evidence>
<feature type="chain" id="PRO_5035222191" evidence="1">
    <location>
        <begin position="23"/>
        <end position="159"/>
    </location>
</feature>
<dbReference type="AlphaFoldDB" id="A0A8J6P765"/>
<dbReference type="InterPro" id="IPR025218">
    <property type="entry name" value="DUF4426"/>
</dbReference>